<gene>
    <name evidence="1" type="ORF">FHS19_001130</name>
</gene>
<comment type="caution">
    <text evidence="1">The sequence shown here is derived from an EMBL/GenBank/DDBJ whole genome shotgun (WGS) entry which is preliminary data.</text>
</comment>
<dbReference type="Proteomes" id="UP000517523">
    <property type="component" value="Unassembled WGS sequence"/>
</dbReference>
<protein>
    <submittedName>
        <fullName evidence="1">Uncharacterized protein</fullName>
    </submittedName>
</protein>
<organism evidence="1 2">
    <name type="scientific">Paenibacillus rhizosphaerae</name>
    <dbReference type="NCBI Taxonomy" id="297318"/>
    <lineage>
        <taxon>Bacteria</taxon>
        <taxon>Bacillati</taxon>
        <taxon>Bacillota</taxon>
        <taxon>Bacilli</taxon>
        <taxon>Bacillales</taxon>
        <taxon>Paenibacillaceae</taxon>
        <taxon>Paenibacillus</taxon>
    </lineage>
</organism>
<evidence type="ECO:0000313" key="1">
    <source>
        <dbReference type="EMBL" id="MBB3126476.1"/>
    </source>
</evidence>
<dbReference type="EMBL" id="JACHXJ010000001">
    <property type="protein sequence ID" value="MBB3126476.1"/>
    <property type="molecule type" value="Genomic_DNA"/>
</dbReference>
<dbReference type="AlphaFoldDB" id="A0A839TI41"/>
<sequence>MKVMKDFSSRKPAVWLVLSVLAKSNVDMCWVD</sequence>
<evidence type="ECO:0000313" key="2">
    <source>
        <dbReference type="Proteomes" id="UP000517523"/>
    </source>
</evidence>
<proteinExistence type="predicted"/>
<reference evidence="1 2" key="1">
    <citation type="submission" date="2020-08" db="EMBL/GenBank/DDBJ databases">
        <title>Genomic Encyclopedia of Type Strains, Phase III (KMG-III): the genomes of soil and plant-associated and newly described type strains.</title>
        <authorList>
            <person name="Whitman W."/>
        </authorList>
    </citation>
    <scope>NUCLEOTIDE SEQUENCE [LARGE SCALE GENOMIC DNA]</scope>
    <source>
        <strain evidence="1 2">CECT 5831</strain>
    </source>
</reference>
<name>A0A839TI41_9BACL</name>
<accession>A0A839TI41</accession>